<feature type="transmembrane region" description="Helical" evidence="1">
    <location>
        <begin position="20"/>
        <end position="42"/>
    </location>
</feature>
<keyword evidence="1" id="KW-1133">Transmembrane helix</keyword>
<keyword evidence="1" id="KW-0812">Transmembrane</keyword>
<sequence>MDLASSKRLSSLETLCHPVAMEILGLLHTIQNWVFCILFCWIPSHMGIIGNEQADCSGKTAASFLHREILFYDLKKSVASHIFSLCQEAWDLHVHNKLYYIKSSIGLWSVLPIRGADVKLTRLRIGHTRVTHKHLLFGEREHRCAPRVMSNSLFIIIYSNAQILIFFEFISLIHRF</sequence>
<dbReference type="AlphaFoldDB" id="A0A4Y2MY98"/>
<dbReference type="Proteomes" id="UP000499080">
    <property type="component" value="Unassembled WGS sequence"/>
</dbReference>
<proteinExistence type="predicted"/>
<dbReference type="OrthoDB" id="6435860at2759"/>
<protein>
    <recommendedName>
        <fullName evidence="4">RNase H type-1 domain-containing protein</fullName>
    </recommendedName>
</protein>
<keyword evidence="1" id="KW-0472">Membrane</keyword>
<evidence type="ECO:0000256" key="1">
    <source>
        <dbReference type="SAM" id="Phobius"/>
    </source>
</evidence>
<comment type="caution">
    <text evidence="2">The sequence shown here is derived from an EMBL/GenBank/DDBJ whole genome shotgun (WGS) entry which is preliminary data.</text>
</comment>
<keyword evidence="3" id="KW-1185">Reference proteome</keyword>
<dbReference type="EMBL" id="BGPR01008121">
    <property type="protein sequence ID" value="GBN31693.1"/>
    <property type="molecule type" value="Genomic_DNA"/>
</dbReference>
<organism evidence="2 3">
    <name type="scientific">Araneus ventricosus</name>
    <name type="common">Orbweaver spider</name>
    <name type="synonym">Epeira ventricosa</name>
    <dbReference type="NCBI Taxonomy" id="182803"/>
    <lineage>
        <taxon>Eukaryota</taxon>
        <taxon>Metazoa</taxon>
        <taxon>Ecdysozoa</taxon>
        <taxon>Arthropoda</taxon>
        <taxon>Chelicerata</taxon>
        <taxon>Arachnida</taxon>
        <taxon>Araneae</taxon>
        <taxon>Araneomorphae</taxon>
        <taxon>Entelegynae</taxon>
        <taxon>Araneoidea</taxon>
        <taxon>Araneidae</taxon>
        <taxon>Araneus</taxon>
    </lineage>
</organism>
<name>A0A4Y2MY98_ARAVE</name>
<gene>
    <name evidence="2" type="ORF">AVEN_62083_1</name>
</gene>
<accession>A0A4Y2MY98</accession>
<reference evidence="2 3" key="1">
    <citation type="journal article" date="2019" name="Sci. Rep.">
        <title>Orb-weaving spider Araneus ventricosus genome elucidates the spidroin gene catalogue.</title>
        <authorList>
            <person name="Kono N."/>
            <person name="Nakamura H."/>
            <person name="Ohtoshi R."/>
            <person name="Moran D.A.P."/>
            <person name="Shinohara A."/>
            <person name="Yoshida Y."/>
            <person name="Fujiwara M."/>
            <person name="Mori M."/>
            <person name="Tomita M."/>
            <person name="Arakawa K."/>
        </authorList>
    </citation>
    <scope>NUCLEOTIDE SEQUENCE [LARGE SCALE GENOMIC DNA]</scope>
</reference>
<evidence type="ECO:0000313" key="3">
    <source>
        <dbReference type="Proteomes" id="UP000499080"/>
    </source>
</evidence>
<feature type="transmembrane region" description="Helical" evidence="1">
    <location>
        <begin position="153"/>
        <end position="173"/>
    </location>
</feature>
<evidence type="ECO:0000313" key="2">
    <source>
        <dbReference type="EMBL" id="GBN31693.1"/>
    </source>
</evidence>
<evidence type="ECO:0008006" key="4">
    <source>
        <dbReference type="Google" id="ProtNLM"/>
    </source>
</evidence>